<proteinExistence type="inferred from homology"/>
<reference evidence="3 4" key="1">
    <citation type="submission" date="2024-02" db="EMBL/GenBank/DDBJ databases">
        <title>Adaptive strategies in a cosmopolitan and abundant soil bacterium.</title>
        <authorList>
            <person name="Carini P."/>
        </authorList>
    </citation>
    <scope>NUCLEOTIDE SEQUENCE [LARGE SCALE GENOMIC DNA]</scope>
    <source>
        <strain evidence="3 4">AZCC 1608</strain>
    </source>
</reference>
<dbReference type="RefSeq" id="WP_334479976.1">
    <property type="nucleotide sequence ID" value="NZ_JAZHRV010000001.1"/>
</dbReference>
<comment type="similarity">
    <text evidence="1">Belongs to the UPF0065 (bug) family.</text>
</comment>
<dbReference type="InterPro" id="IPR042100">
    <property type="entry name" value="Bug_dom1"/>
</dbReference>
<evidence type="ECO:0000256" key="2">
    <source>
        <dbReference type="SAM" id="SignalP"/>
    </source>
</evidence>
<keyword evidence="4" id="KW-1185">Reference proteome</keyword>
<dbReference type="InterPro" id="IPR005064">
    <property type="entry name" value="BUG"/>
</dbReference>
<dbReference type="SUPFAM" id="SSF53850">
    <property type="entry name" value="Periplasmic binding protein-like II"/>
    <property type="match status" value="1"/>
</dbReference>
<dbReference type="Gene3D" id="3.40.190.150">
    <property type="entry name" value="Bordetella uptake gene, domain 1"/>
    <property type="match status" value="1"/>
</dbReference>
<dbReference type="Gene3D" id="3.40.190.10">
    <property type="entry name" value="Periplasmic binding protein-like II"/>
    <property type="match status" value="1"/>
</dbReference>
<keyword evidence="3" id="KW-0675">Receptor</keyword>
<dbReference type="Pfam" id="PF03401">
    <property type="entry name" value="TctC"/>
    <property type="match status" value="1"/>
</dbReference>
<protein>
    <submittedName>
        <fullName evidence="3">Tripartite-type tricarboxylate transporter receptor subunit TctC</fullName>
    </submittedName>
</protein>
<feature type="chain" id="PRO_5047024324" evidence="2">
    <location>
        <begin position="29"/>
        <end position="327"/>
    </location>
</feature>
<gene>
    <name evidence="3" type="ORF">V1286_002578</name>
</gene>
<accession>A0ABU8B931</accession>
<evidence type="ECO:0000256" key="1">
    <source>
        <dbReference type="ARBA" id="ARBA00006987"/>
    </source>
</evidence>
<evidence type="ECO:0000313" key="4">
    <source>
        <dbReference type="Proteomes" id="UP001364224"/>
    </source>
</evidence>
<feature type="signal peptide" evidence="2">
    <location>
        <begin position="1"/>
        <end position="28"/>
    </location>
</feature>
<dbReference type="PANTHER" id="PTHR42928">
    <property type="entry name" value="TRICARBOXYLATE-BINDING PROTEIN"/>
    <property type="match status" value="1"/>
</dbReference>
<keyword evidence="2" id="KW-0732">Signal</keyword>
<dbReference type="Proteomes" id="UP001364224">
    <property type="component" value="Unassembled WGS sequence"/>
</dbReference>
<organism evidence="3 4">
    <name type="scientific">Bradyrhizobium algeriense</name>
    <dbReference type="NCBI Taxonomy" id="634784"/>
    <lineage>
        <taxon>Bacteria</taxon>
        <taxon>Pseudomonadati</taxon>
        <taxon>Pseudomonadota</taxon>
        <taxon>Alphaproteobacteria</taxon>
        <taxon>Hyphomicrobiales</taxon>
        <taxon>Nitrobacteraceae</taxon>
        <taxon>Bradyrhizobium</taxon>
    </lineage>
</organism>
<evidence type="ECO:0000313" key="3">
    <source>
        <dbReference type="EMBL" id="MEH2555049.1"/>
    </source>
</evidence>
<sequence length="327" mass="33545">MLPRFGRRAALAAAAAILLSQLPGVVHAQNFDRPVRIIVPYAPGGTSDILARLISPKLSAAIGQSVVVENKPGAAGNLGADAVAKATPDGTTLLLTDVGSVATAPSLFSNLTYNLEKDLAPVTMVMFGPYVLAVHESIPVKTVAELIAYAKANPGKLAVANSGVGGANHITAVVMQKELGIQFKHVPYKGGAAATRAVVAGESGALINGASATLPFVTNKQLVGLAVTGEHRVPSAPDLPTFKEAKLPGGDAGTWQGILVASGTPPAVIARLNTEIGKILESPEIKAKIAEQGGEVRAGTPDAMATWLKDATKRWGEVIREAGIKGE</sequence>
<dbReference type="PIRSF" id="PIRSF017082">
    <property type="entry name" value="YflP"/>
    <property type="match status" value="1"/>
</dbReference>
<dbReference type="EMBL" id="JAZHRV010000001">
    <property type="protein sequence ID" value="MEH2555049.1"/>
    <property type="molecule type" value="Genomic_DNA"/>
</dbReference>
<dbReference type="PANTHER" id="PTHR42928:SF5">
    <property type="entry name" value="BLR1237 PROTEIN"/>
    <property type="match status" value="1"/>
</dbReference>
<name>A0ABU8B931_9BRAD</name>
<dbReference type="CDD" id="cd13578">
    <property type="entry name" value="PBP2_Bug27"/>
    <property type="match status" value="1"/>
</dbReference>
<comment type="caution">
    <text evidence="3">The sequence shown here is derived from an EMBL/GenBank/DDBJ whole genome shotgun (WGS) entry which is preliminary data.</text>
</comment>